<sequence length="194" mass="22315">MPPKAQIPPAHPIFTLPTEIRLCIYAQCTTLTLLQLTSTCRQIRYEIYDTPSIIHQSLGYWSRPSTPSSGLTVNDICLLQTDDELHLCNALYGSTKGYIGHWIAINWFPKTAPPGSRGIVFCGYPPHDRSHYSHPPLIKIYWRLERLKELLDQRCKEGNTKLNDAVGDEEMERAVKRGRQDRLFAETLRYLMNQ</sequence>
<organism evidence="1 2">
    <name type="scientific">Ascobolus immersus RN42</name>
    <dbReference type="NCBI Taxonomy" id="1160509"/>
    <lineage>
        <taxon>Eukaryota</taxon>
        <taxon>Fungi</taxon>
        <taxon>Dikarya</taxon>
        <taxon>Ascomycota</taxon>
        <taxon>Pezizomycotina</taxon>
        <taxon>Pezizomycetes</taxon>
        <taxon>Pezizales</taxon>
        <taxon>Ascobolaceae</taxon>
        <taxon>Ascobolus</taxon>
    </lineage>
</organism>
<evidence type="ECO:0008006" key="3">
    <source>
        <dbReference type="Google" id="ProtNLM"/>
    </source>
</evidence>
<gene>
    <name evidence="1" type="ORF">BJ508DRAFT_377646</name>
</gene>
<dbReference type="AlphaFoldDB" id="A0A3N4HZZ2"/>
<evidence type="ECO:0000313" key="2">
    <source>
        <dbReference type="Proteomes" id="UP000275078"/>
    </source>
</evidence>
<proteinExistence type="predicted"/>
<dbReference type="EMBL" id="ML119699">
    <property type="protein sequence ID" value="RPA79435.1"/>
    <property type="molecule type" value="Genomic_DNA"/>
</dbReference>
<accession>A0A3N4HZZ2</accession>
<name>A0A3N4HZZ2_ASCIM</name>
<keyword evidence="2" id="KW-1185">Reference proteome</keyword>
<dbReference type="Proteomes" id="UP000275078">
    <property type="component" value="Unassembled WGS sequence"/>
</dbReference>
<reference evidence="1 2" key="1">
    <citation type="journal article" date="2018" name="Nat. Ecol. Evol.">
        <title>Pezizomycetes genomes reveal the molecular basis of ectomycorrhizal truffle lifestyle.</title>
        <authorList>
            <person name="Murat C."/>
            <person name="Payen T."/>
            <person name="Noel B."/>
            <person name="Kuo A."/>
            <person name="Morin E."/>
            <person name="Chen J."/>
            <person name="Kohler A."/>
            <person name="Krizsan K."/>
            <person name="Balestrini R."/>
            <person name="Da Silva C."/>
            <person name="Montanini B."/>
            <person name="Hainaut M."/>
            <person name="Levati E."/>
            <person name="Barry K.W."/>
            <person name="Belfiori B."/>
            <person name="Cichocki N."/>
            <person name="Clum A."/>
            <person name="Dockter R.B."/>
            <person name="Fauchery L."/>
            <person name="Guy J."/>
            <person name="Iotti M."/>
            <person name="Le Tacon F."/>
            <person name="Lindquist E.A."/>
            <person name="Lipzen A."/>
            <person name="Malagnac F."/>
            <person name="Mello A."/>
            <person name="Molinier V."/>
            <person name="Miyauchi S."/>
            <person name="Poulain J."/>
            <person name="Riccioni C."/>
            <person name="Rubini A."/>
            <person name="Sitrit Y."/>
            <person name="Splivallo R."/>
            <person name="Traeger S."/>
            <person name="Wang M."/>
            <person name="Zifcakova L."/>
            <person name="Wipf D."/>
            <person name="Zambonelli A."/>
            <person name="Paolocci F."/>
            <person name="Nowrousian M."/>
            <person name="Ottonello S."/>
            <person name="Baldrian P."/>
            <person name="Spatafora J.W."/>
            <person name="Henrissat B."/>
            <person name="Nagy L.G."/>
            <person name="Aury J.M."/>
            <person name="Wincker P."/>
            <person name="Grigoriev I.V."/>
            <person name="Bonfante P."/>
            <person name="Martin F.M."/>
        </authorList>
    </citation>
    <scope>NUCLEOTIDE SEQUENCE [LARGE SCALE GENOMIC DNA]</scope>
    <source>
        <strain evidence="1 2">RN42</strain>
    </source>
</reference>
<evidence type="ECO:0000313" key="1">
    <source>
        <dbReference type="EMBL" id="RPA79435.1"/>
    </source>
</evidence>
<protein>
    <recommendedName>
        <fullName evidence="3">F-box domain-containing protein</fullName>
    </recommendedName>
</protein>